<dbReference type="Gene3D" id="3.90.740.10">
    <property type="entry name" value="Valyl/Leucyl/Isoleucyl-tRNA synthetase, editing domain"/>
    <property type="match status" value="1"/>
</dbReference>
<evidence type="ECO:0000256" key="14">
    <source>
        <dbReference type="SAM" id="Coils"/>
    </source>
</evidence>
<keyword evidence="7 13" id="KW-0067">ATP-binding</keyword>
<proteinExistence type="inferred from homology"/>
<reference evidence="17 18" key="1">
    <citation type="journal article" date="2016" name="Nat. Commun.">
        <title>Thousands of microbial genomes shed light on interconnected biogeochemical processes in an aquifer system.</title>
        <authorList>
            <person name="Anantharaman K."/>
            <person name="Brown C.T."/>
            <person name="Hug L.A."/>
            <person name="Sharon I."/>
            <person name="Castelle C.J."/>
            <person name="Probst A.J."/>
            <person name="Thomas B.C."/>
            <person name="Singh A."/>
            <person name="Wilkins M.J."/>
            <person name="Karaoz U."/>
            <person name="Brodie E.L."/>
            <person name="Williams K.H."/>
            <person name="Hubbard S.S."/>
            <person name="Banfield J.F."/>
        </authorList>
    </citation>
    <scope>NUCLEOTIDE SEQUENCE [LARGE SCALE GENOMIC DNA]</scope>
</reference>
<name>A0A1F8DNS3_9BACT</name>
<dbReference type="EMBL" id="MGIP01000026">
    <property type="protein sequence ID" value="OGM90283.1"/>
    <property type="molecule type" value="Genomic_DNA"/>
</dbReference>
<dbReference type="STRING" id="1802555.A2755_03775"/>
<dbReference type="PANTHER" id="PTHR11946:SF93">
    <property type="entry name" value="VALINE--TRNA LIGASE, CHLOROPLASTIC_MITOCHONDRIAL 2"/>
    <property type="match status" value="1"/>
</dbReference>
<evidence type="ECO:0000256" key="6">
    <source>
        <dbReference type="ARBA" id="ARBA00022741"/>
    </source>
</evidence>
<organism evidence="17 18">
    <name type="scientific">Candidatus Wolfebacteria bacterium RIFCSPHIGHO2_01_FULL_48_22</name>
    <dbReference type="NCBI Taxonomy" id="1802555"/>
    <lineage>
        <taxon>Bacteria</taxon>
        <taxon>Candidatus Wolfeibacteriota</taxon>
    </lineage>
</organism>
<evidence type="ECO:0000256" key="2">
    <source>
        <dbReference type="ARBA" id="ARBA00011245"/>
    </source>
</evidence>
<evidence type="ECO:0000256" key="4">
    <source>
        <dbReference type="ARBA" id="ARBA00022490"/>
    </source>
</evidence>
<evidence type="ECO:0000313" key="17">
    <source>
        <dbReference type="EMBL" id="OGM90283.1"/>
    </source>
</evidence>
<keyword evidence="10 13" id="KW-0030">Aminoacyl-tRNA synthetase</keyword>
<dbReference type="GO" id="GO:0006438">
    <property type="term" value="P:valyl-tRNA aminoacylation"/>
    <property type="evidence" value="ECO:0007669"/>
    <property type="project" value="UniProtKB-UniRule"/>
</dbReference>
<protein>
    <recommendedName>
        <fullName evidence="3 12">Valine--tRNA ligase</fullName>
        <ecNumber evidence="3 12">6.1.1.9</ecNumber>
    </recommendedName>
</protein>
<keyword evidence="4" id="KW-0963">Cytoplasm</keyword>
<dbReference type="Gene3D" id="1.10.730.10">
    <property type="entry name" value="Isoleucyl-tRNA Synthetase, Domain 1"/>
    <property type="match status" value="1"/>
</dbReference>
<gene>
    <name evidence="17" type="ORF">A2755_03775</name>
</gene>
<dbReference type="Pfam" id="PF00133">
    <property type="entry name" value="tRNA-synt_1"/>
    <property type="match status" value="2"/>
</dbReference>
<dbReference type="PROSITE" id="PS00178">
    <property type="entry name" value="AA_TRNA_LIGASE_I"/>
    <property type="match status" value="1"/>
</dbReference>
<dbReference type="InterPro" id="IPR033705">
    <property type="entry name" value="Anticodon_Ia_Val"/>
</dbReference>
<feature type="domain" description="Methionyl/Valyl/Leucyl/Isoleucyl-tRNA synthetase anticodon-binding" evidence="16">
    <location>
        <begin position="588"/>
        <end position="685"/>
    </location>
</feature>
<dbReference type="SUPFAM" id="SSF47323">
    <property type="entry name" value="Anticodon-binding domain of a subclass of class I aminoacyl-tRNA synthetases"/>
    <property type="match status" value="1"/>
</dbReference>
<dbReference type="GO" id="GO:0004832">
    <property type="term" value="F:valine-tRNA ligase activity"/>
    <property type="evidence" value="ECO:0007669"/>
    <property type="project" value="UniProtKB-UniRule"/>
</dbReference>
<dbReference type="SUPFAM" id="SSF52374">
    <property type="entry name" value="Nucleotidylyl transferase"/>
    <property type="match status" value="1"/>
</dbReference>
<evidence type="ECO:0000256" key="10">
    <source>
        <dbReference type="ARBA" id="ARBA00023146"/>
    </source>
</evidence>
<evidence type="ECO:0000256" key="8">
    <source>
        <dbReference type="ARBA" id="ARBA00022917"/>
    </source>
</evidence>
<comment type="subcellular location">
    <subcellularLocation>
        <location evidence="1">Cytoplasm</location>
    </subcellularLocation>
</comment>
<dbReference type="InterPro" id="IPR001412">
    <property type="entry name" value="aa-tRNA-synth_I_CS"/>
</dbReference>
<evidence type="ECO:0000256" key="3">
    <source>
        <dbReference type="ARBA" id="ARBA00013169"/>
    </source>
</evidence>
<evidence type="ECO:0000313" key="18">
    <source>
        <dbReference type="Proteomes" id="UP000177029"/>
    </source>
</evidence>
<evidence type="ECO:0000259" key="16">
    <source>
        <dbReference type="Pfam" id="PF08264"/>
    </source>
</evidence>
<feature type="domain" description="Aminoacyl-tRNA synthetase class Ia" evidence="15">
    <location>
        <begin position="420"/>
        <end position="545"/>
    </location>
</feature>
<keyword evidence="5 13" id="KW-0436">Ligase</keyword>
<keyword evidence="9 14" id="KW-0175">Coiled coil</keyword>
<dbReference type="FunFam" id="3.40.50.620:FF:000032">
    <property type="entry name" value="Valine--tRNA ligase"/>
    <property type="match status" value="1"/>
</dbReference>
<dbReference type="Gene3D" id="3.40.50.620">
    <property type="entry name" value="HUPs"/>
    <property type="match status" value="3"/>
</dbReference>
<dbReference type="InterPro" id="IPR002303">
    <property type="entry name" value="Valyl-tRNA_ligase"/>
</dbReference>
<evidence type="ECO:0000256" key="7">
    <source>
        <dbReference type="ARBA" id="ARBA00022840"/>
    </source>
</evidence>
<comment type="subunit">
    <text evidence="2">Monomer.</text>
</comment>
<comment type="similarity">
    <text evidence="13">Belongs to the class-I aminoacyl-tRNA synthetase family.</text>
</comment>
<dbReference type="GO" id="GO:0002161">
    <property type="term" value="F:aminoacyl-tRNA deacylase activity"/>
    <property type="evidence" value="ECO:0007669"/>
    <property type="project" value="InterPro"/>
</dbReference>
<evidence type="ECO:0000256" key="12">
    <source>
        <dbReference type="NCBIfam" id="TIGR00422"/>
    </source>
</evidence>
<dbReference type="InterPro" id="IPR009080">
    <property type="entry name" value="tRNAsynth_Ia_anticodon-bd"/>
</dbReference>
<dbReference type="InterPro" id="IPR002300">
    <property type="entry name" value="aa-tRNA-synth_Ia"/>
</dbReference>
<feature type="coiled-coil region" evidence="14">
    <location>
        <begin position="585"/>
        <end position="612"/>
    </location>
</feature>
<dbReference type="InterPro" id="IPR009008">
    <property type="entry name" value="Val/Leu/Ile-tRNA-synth_edit"/>
</dbReference>
<evidence type="ECO:0000256" key="1">
    <source>
        <dbReference type="ARBA" id="ARBA00004496"/>
    </source>
</evidence>
<sequence length="685" mass="79152">MDSAFLKPYDHSKEKEVYAAWGKSGFFNPDNLPGDRKEPYTIMIAPPNITGSLHMGHALENTISDILIRYHRMKGYKTLWLPGTDHAGIATQNVVEKDLKKQGLSRHDLGREKFLEKIWEWKEKYGNVILDQLKSLGCSMDWGRTRFTMDEEYQKSVKAAFEHYHKKGLIYQGERVINWCVKDQTALSDLELEYEEEVSKLWYLKYPIKDSDTFVIVATTRPETMLGDTAVVVNPKDKRYKELVGKMIVLPIVDREIPVVADEHVDMEFGTGAVKVTPAHDMADSDIGERHNLPFLKVINEVGKIIQVNSDFDGLKIANARKKVVEEFKKLGFFEKEEDLTHNVAKCYRCGSTVEPMLSKQWFVKMKPLAEKTLAAIKRGDVRYHPDRWEAIAVDWLEHVRDWCISRQIWWGHRIPIEGSEDTFDTWFSSALWPFATLGWPSFAKASEGKPSDLEKFYPTTCMTSARDILHLWISRMIFSGLEFMDGVPFKDVHIHATIQTKDGKRMSKSLGTGIDPMTLIEKYGADATRFGLAWQAMGTQDIRWAEEHVQAGRKFANKLWNIARFVITQTGMTNFQYPISSQLANEDKEILKKLKQTKKSVEEQIEAYEFGQALHTLYDFVWHDFADVYIEYSKDKDSDDVKNILTHTLVEILKLTHPFMPFVTEAIYQKLPVKKAEFLMVEEW</sequence>
<comment type="caution">
    <text evidence="17">The sequence shown here is derived from an EMBL/GenBank/DDBJ whole genome shotgun (WGS) entry which is preliminary data.</text>
</comment>
<dbReference type="CDD" id="cd00817">
    <property type="entry name" value="ValRS_core"/>
    <property type="match status" value="1"/>
</dbReference>
<dbReference type="Pfam" id="PF08264">
    <property type="entry name" value="Anticodon_1"/>
    <property type="match status" value="1"/>
</dbReference>
<accession>A0A1F8DNS3</accession>
<evidence type="ECO:0000256" key="5">
    <source>
        <dbReference type="ARBA" id="ARBA00022598"/>
    </source>
</evidence>
<dbReference type="PRINTS" id="PR00986">
    <property type="entry name" value="TRNASYNTHVAL"/>
</dbReference>
<dbReference type="EC" id="6.1.1.9" evidence="3 12"/>
<dbReference type="InterPro" id="IPR013155">
    <property type="entry name" value="M/V/L/I-tRNA-synth_anticd-bd"/>
</dbReference>
<dbReference type="CDD" id="cd07962">
    <property type="entry name" value="Anticodon_Ia_Val"/>
    <property type="match status" value="1"/>
</dbReference>
<feature type="domain" description="Aminoacyl-tRNA synthetase class Ia" evidence="15">
    <location>
        <begin position="17"/>
        <end position="417"/>
    </location>
</feature>
<dbReference type="FunFam" id="3.90.740.10:FF:000005">
    <property type="entry name" value="Valine--tRNA ligase, mitochondrial"/>
    <property type="match status" value="1"/>
</dbReference>
<dbReference type="PANTHER" id="PTHR11946">
    <property type="entry name" value="VALYL-TRNA SYNTHETASES"/>
    <property type="match status" value="1"/>
</dbReference>
<comment type="catalytic activity">
    <reaction evidence="11">
        <text>tRNA(Val) + L-valine + ATP = L-valyl-tRNA(Val) + AMP + diphosphate</text>
        <dbReference type="Rhea" id="RHEA:10704"/>
        <dbReference type="Rhea" id="RHEA-COMP:9672"/>
        <dbReference type="Rhea" id="RHEA-COMP:9708"/>
        <dbReference type="ChEBI" id="CHEBI:30616"/>
        <dbReference type="ChEBI" id="CHEBI:33019"/>
        <dbReference type="ChEBI" id="CHEBI:57762"/>
        <dbReference type="ChEBI" id="CHEBI:78442"/>
        <dbReference type="ChEBI" id="CHEBI:78537"/>
        <dbReference type="ChEBI" id="CHEBI:456215"/>
        <dbReference type="EC" id="6.1.1.9"/>
    </reaction>
</comment>
<keyword evidence="8 13" id="KW-0648">Protein biosynthesis</keyword>
<dbReference type="SUPFAM" id="SSF50677">
    <property type="entry name" value="ValRS/IleRS/LeuRS editing domain"/>
    <property type="match status" value="1"/>
</dbReference>
<evidence type="ECO:0000256" key="13">
    <source>
        <dbReference type="RuleBase" id="RU363035"/>
    </source>
</evidence>
<evidence type="ECO:0000259" key="15">
    <source>
        <dbReference type="Pfam" id="PF00133"/>
    </source>
</evidence>
<dbReference type="NCBIfam" id="TIGR00422">
    <property type="entry name" value="valS"/>
    <property type="match status" value="1"/>
</dbReference>
<keyword evidence="6 13" id="KW-0547">Nucleotide-binding</keyword>
<dbReference type="InterPro" id="IPR014729">
    <property type="entry name" value="Rossmann-like_a/b/a_fold"/>
</dbReference>
<dbReference type="GO" id="GO:0005524">
    <property type="term" value="F:ATP binding"/>
    <property type="evidence" value="ECO:0007669"/>
    <property type="project" value="UniProtKB-KW"/>
</dbReference>
<evidence type="ECO:0000256" key="11">
    <source>
        <dbReference type="ARBA" id="ARBA00047552"/>
    </source>
</evidence>
<dbReference type="GO" id="GO:0005829">
    <property type="term" value="C:cytosol"/>
    <property type="evidence" value="ECO:0007669"/>
    <property type="project" value="TreeGrafter"/>
</dbReference>
<dbReference type="AlphaFoldDB" id="A0A1F8DNS3"/>
<evidence type="ECO:0000256" key="9">
    <source>
        <dbReference type="ARBA" id="ARBA00023054"/>
    </source>
</evidence>
<dbReference type="Proteomes" id="UP000177029">
    <property type="component" value="Unassembled WGS sequence"/>
</dbReference>